<accession>X0UKE1</accession>
<evidence type="ECO:0000256" key="1">
    <source>
        <dbReference type="SAM" id="MobiDB-lite"/>
    </source>
</evidence>
<evidence type="ECO:0000313" key="2">
    <source>
        <dbReference type="EMBL" id="GAF99756.1"/>
    </source>
</evidence>
<proteinExistence type="predicted"/>
<dbReference type="EMBL" id="BARS01027552">
    <property type="protein sequence ID" value="GAF99756.1"/>
    <property type="molecule type" value="Genomic_DNA"/>
</dbReference>
<name>X0UKE1_9ZZZZ</name>
<sequence length="51" mass="5481">MIQPSTRPPAAATVWGIEGKVATGREAFLQGGPPASQKRRSNSHDHRARNS</sequence>
<organism evidence="2">
    <name type="scientific">marine sediment metagenome</name>
    <dbReference type="NCBI Taxonomy" id="412755"/>
    <lineage>
        <taxon>unclassified sequences</taxon>
        <taxon>metagenomes</taxon>
        <taxon>ecological metagenomes</taxon>
    </lineage>
</organism>
<feature type="compositionally biased region" description="Basic residues" evidence="1">
    <location>
        <begin position="37"/>
        <end position="51"/>
    </location>
</feature>
<feature type="region of interest" description="Disordered" evidence="1">
    <location>
        <begin position="27"/>
        <end position="51"/>
    </location>
</feature>
<gene>
    <name evidence="2" type="ORF">S01H1_43258</name>
</gene>
<dbReference type="AlphaFoldDB" id="X0UKE1"/>
<protein>
    <submittedName>
        <fullName evidence="2">Uncharacterized protein</fullName>
    </submittedName>
</protein>
<comment type="caution">
    <text evidence="2">The sequence shown here is derived from an EMBL/GenBank/DDBJ whole genome shotgun (WGS) entry which is preliminary data.</text>
</comment>
<reference evidence="2" key="1">
    <citation type="journal article" date="2014" name="Front. Microbiol.">
        <title>High frequency of phylogenetically diverse reductive dehalogenase-homologous genes in deep subseafloor sedimentary metagenomes.</title>
        <authorList>
            <person name="Kawai M."/>
            <person name="Futagami T."/>
            <person name="Toyoda A."/>
            <person name="Takaki Y."/>
            <person name="Nishi S."/>
            <person name="Hori S."/>
            <person name="Arai W."/>
            <person name="Tsubouchi T."/>
            <person name="Morono Y."/>
            <person name="Uchiyama I."/>
            <person name="Ito T."/>
            <person name="Fujiyama A."/>
            <person name="Inagaki F."/>
            <person name="Takami H."/>
        </authorList>
    </citation>
    <scope>NUCLEOTIDE SEQUENCE</scope>
    <source>
        <strain evidence="2">Expedition CK06-06</strain>
    </source>
</reference>